<dbReference type="AlphaFoldDB" id="A0A3D8JUH2"/>
<dbReference type="EMBL" id="QRGA01000013">
    <property type="protein sequence ID" value="RDU96739.1"/>
    <property type="molecule type" value="Genomic_DNA"/>
</dbReference>
<dbReference type="PANTHER" id="PTHR46796:SF12">
    <property type="entry name" value="HTH-TYPE DNA-BINDING TRANSCRIPTIONAL ACTIVATOR EUTR"/>
    <property type="match status" value="1"/>
</dbReference>
<evidence type="ECO:0000313" key="5">
    <source>
        <dbReference type="EMBL" id="RDU96739.1"/>
    </source>
</evidence>
<dbReference type="SMART" id="SM00342">
    <property type="entry name" value="HTH_ARAC"/>
    <property type="match status" value="1"/>
</dbReference>
<evidence type="ECO:0000259" key="4">
    <source>
        <dbReference type="PROSITE" id="PS01124"/>
    </source>
</evidence>
<dbReference type="Gene3D" id="1.10.10.60">
    <property type="entry name" value="Homeodomain-like"/>
    <property type="match status" value="1"/>
</dbReference>
<dbReference type="OrthoDB" id="9146493at2"/>
<sequence>MPTSLYFAVAAALSSTEPASSFCAKMLAGEFHEASAIAAARVEPEQPASASAPCYEHWQAYADVQLVLGRYEEAEDGYRHAQRAVRGQRGETRAVLSRNAGWQALFRDHLDTALRSFRRAIDDESARVELKLECLVGAALALFHLGRLDGARARLDALAALAGNAHERRWSRLADALRQEFLAQYALRASDALDDHIYWRSAILEFRPAEASTDAAALAESDAPQIGVLTRRIDFFQHLQALARGSHSAIVQLERHMRWSVEAKIDEYHRSLRLEVALAALAANMPSVAESMLYLFRDTPAHAHQHARWYLEYLYCQSKVRERQGRLQDHAQLYRRYALLSLKHVRADSATAAGEAAERAQPVADDISARLPGRYRRAYRYLVDHLGESSLSVSEVAAHIGVTERALQAAFKSYLGVSPSELIRQKRLEHIRNDLLDEDMPNGSVLRIANRWGLQHRSTLLNGYRKRYNEPPSMTAAR</sequence>
<comment type="caution">
    <text evidence="5">The sequence shown here is derived from an EMBL/GenBank/DDBJ whole genome shotgun (WGS) entry which is preliminary data.</text>
</comment>
<organism evidence="5 6">
    <name type="scientific">Trinickia dinghuensis</name>
    <dbReference type="NCBI Taxonomy" id="2291023"/>
    <lineage>
        <taxon>Bacteria</taxon>
        <taxon>Pseudomonadati</taxon>
        <taxon>Pseudomonadota</taxon>
        <taxon>Betaproteobacteria</taxon>
        <taxon>Burkholderiales</taxon>
        <taxon>Burkholderiaceae</taxon>
        <taxon>Trinickia</taxon>
    </lineage>
</organism>
<accession>A0A3D8JUH2</accession>
<dbReference type="InterPro" id="IPR009057">
    <property type="entry name" value="Homeodomain-like_sf"/>
</dbReference>
<evidence type="ECO:0000256" key="2">
    <source>
        <dbReference type="ARBA" id="ARBA00023125"/>
    </source>
</evidence>
<dbReference type="InterPro" id="IPR050204">
    <property type="entry name" value="AraC_XylS_family_regulators"/>
</dbReference>
<keyword evidence="6" id="KW-1185">Reference proteome</keyword>
<dbReference type="RefSeq" id="WP_115535794.1">
    <property type="nucleotide sequence ID" value="NZ_QRGA01000013.1"/>
</dbReference>
<dbReference type="Pfam" id="PF12833">
    <property type="entry name" value="HTH_18"/>
    <property type="match status" value="1"/>
</dbReference>
<keyword evidence="2" id="KW-0238">DNA-binding</keyword>
<evidence type="ECO:0000256" key="3">
    <source>
        <dbReference type="ARBA" id="ARBA00023163"/>
    </source>
</evidence>
<feature type="domain" description="HTH araC/xylS-type" evidence="4">
    <location>
        <begin position="376"/>
        <end position="478"/>
    </location>
</feature>
<dbReference type="InterPro" id="IPR018062">
    <property type="entry name" value="HTH_AraC-typ_CS"/>
</dbReference>
<evidence type="ECO:0000256" key="1">
    <source>
        <dbReference type="ARBA" id="ARBA00023015"/>
    </source>
</evidence>
<dbReference type="InterPro" id="IPR011990">
    <property type="entry name" value="TPR-like_helical_dom_sf"/>
</dbReference>
<dbReference type="Gene3D" id="1.25.40.10">
    <property type="entry name" value="Tetratricopeptide repeat domain"/>
    <property type="match status" value="1"/>
</dbReference>
<dbReference type="InterPro" id="IPR018060">
    <property type="entry name" value="HTH_AraC"/>
</dbReference>
<proteinExistence type="predicted"/>
<gene>
    <name evidence="5" type="ORF">DWV00_22365</name>
</gene>
<reference evidence="5 6" key="1">
    <citation type="submission" date="2018-08" db="EMBL/GenBank/DDBJ databases">
        <title>Paraburkholderia sp. DHOM06 isolated from forest soil.</title>
        <authorList>
            <person name="Gao Z.-H."/>
            <person name="Qiu L.-H."/>
        </authorList>
    </citation>
    <scope>NUCLEOTIDE SEQUENCE [LARGE SCALE GENOMIC DNA]</scope>
    <source>
        <strain evidence="5 6">DHOM06</strain>
    </source>
</reference>
<name>A0A3D8JUH2_9BURK</name>
<dbReference type="PANTHER" id="PTHR46796">
    <property type="entry name" value="HTH-TYPE TRANSCRIPTIONAL ACTIVATOR RHAS-RELATED"/>
    <property type="match status" value="1"/>
</dbReference>
<dbReference type="PROSITE" id="PS00041">
    <property type="entry name" value="HTH_ARAC_FAMILY_1"/>
    <property type="match status" value="1"/>
</dbReference>
<keyword evidence="1" id="KW-0805">Transcription regulation</keyword>
<evidence type="ECO:0000313" key="6">
    <source>
        <dbReference type="Proteomes" id="UP000256838"/>
    </source>
</evidence>
<dbReference type="PROSITE" id="PS01124">
    <property type="entry name" value="HTH_ARAC_FAMILY_2"/>
    <property type="match status" value="1"/>
</dbReference>
<protein>
    <submittedName>
        <fullName evidence="5">AraC family transcriptional regulator</fullName>
    </submittedName>
</protein>
<dbReference type="SUPFAM" id="SSF46689">
    <property type="entry name" value="Homeodomain-like"/>
    <property type="match status" value="1"/>
</dbReference>
<dbReference type="Proteomes" id="UP000256838">
    <property type="component" value="Unassembled WGS sequence"/>
</dbReference>
<dbReference type="SUPFAM" id="SSF48452">
    <property type="entry name" value="TPR-like"/>
    <property type="match status" value="1"/>
</dbReference>
<dbReference type="GO" id="GO:0003700">
    <property type="term" value="F:DNA-binding transcription factor activity"/>
    <property type="evidence" value="ECO:0007669"/>
    <property type="project" value="InterPro"/>
</dbReference>
<keyword evidence="3" id="KW-0804">Transcription</keyword>
<dbReference type="GO" id="GO:0043565">
    <property type="term" value="F:sequence-specific DNA binding"/>
    <property type="evidence" value="ECO:0007669"/>
    <property type="project" value="InterPro"/>
</dbReference>